<dbReference type="Proteomes" id="UP000309128">
    <property type="component" value="Unassembled WGS sequence"/>
</dbReference>
<feature type="region of interest" description="Disordered" evidence="1">
    <location>
        <begin position="40"/>
        <end position="61"/>
    </location>
</feature>
<comment type="caution">
    <text evidence="2">The sequence shown here is derived from an EMBL/GenBank/DDBJ whole genome shotgun (WGS) entry which is preliminary data.</text>
</comment>
<reference evidence="2 3" key="1">
    <citation type="submission" date="2019-05" db="EMBL/GenBank/DDBJ databases">
        <title>Draft genome sequence of Nonomuraea turkmeniaca DSM 43926.</title>
        <authorList>
            <person name="Saricaoglu S."/>
            <person name="Isik K."/>
        </authorList>
    </citation>
    <scope>NUCLEOTIDE SEQUENCE [LARGE SCALE GENOMIC DNA]</scope>
    <source>
        <strain evidence="2 3">DSM 43926</strain>
    </source>
</reference>
<evidence type="ECO:0000256" key="1">
    <source>
        <dbReference type="SAM" id="MobiDB-lite"/>
    </source>
</evidence>
<name>A0A5S4FE23_9ACTN</name>
<evidence type="ECO:0000313" key="2">
    <source>
        <dbReference type="EMBL" id="TMR16761.1"/>
    </source>
</evidence>
<gene>
    <name evidence="2" type="ORF">ETD86_24235</name>
</gene>
<dbReference type="AlphaFoldDB" id="A0A5S4FE23"/>
<evidence type="ECO:0000313" key="3">
    <source>
        <dbReference type="Proteomes" id="UP000309128"/>
    </source>
</evidence>
<keyword evidence="3" id="KW-1185">Reference proteome</keyword>
<proteinExistence type="predicted"/>
<dbReference type="RefSeq" id="WP_138668451.1">
    <property type="nucleotide sequence ID" value="NZ_VCKY01000084.1"/>
</dbReference>
<protein>
    <submittedName>
        <fullName evidence="2">Uncharacterized protein</fullName>
    </submittedName>
</protein>
<organism evidence="2 3">
    <name type="scientific">Nonomuraea turkmeniaca</name>
    <dbReference type="NCBI Taxonomy" id="103838"/>
    <lineage>
        <taxon>Bacteria</taxon>
        <taxon>Bacillati</taxon>
        <taxon>Actinomycetota</taxon>
        <taxon>Actinomycetes</taxon>
        <taxon>Streptosporangiales</taxon>
        <taxon>Streptosporangiaceae</taxon>
        <taxon>Nonomuraea</taxon>
    </lineage>
</organism>
<dbReference type="OrthoDB" id="52928at2"/>
<dbReference type="EMBL" id="VCKY01000084">
    <property type="protein sequence ID" value="TMR16761.1"/>
    <property type="molecule type" value="Genomic_DNA"/>
</dbReference>
<sequence length="133" mass="14646">MAAVYPEVVRRCRVGGLPVPVRDTLAQRIKALDPAAAAAAREGADGVRRLRSAGGDPPKTEGLLRRVQIDHTPVDLEVVDERHRLPIGRPHVTAAARSFHRSVSTVHLFAPTYETPFDQDELDRRSPFTGPRL</sequence>
<accession>A0A5S4FE23</accession>